<proteinExistence type="predicted"/>
<reference evidence="2" key="1">
    <citation type="submission" date="2018-02" db="EMBL/GenBank/DDBJ databases">
        <authorList>
            <person name="Cohen D.B."/>
            <person name="Kent A.D."/>
        </authorList>
    </citation>
    <scope>NUCLEOTIDE SEQUENCE</scope>
</reference>
<organism evidence="2">
    <name type="scientific">Fagus sylvatica</name>
    <name type="common">Beechnut</name>
    <dbReference type="NCBI Taxonomy" id="28930"/>
    <lineage>
        <taxon>Eukaryota</taxon>
        <taxon>Viridiplantae</taxon>
        <taxon>Streptophyta</taxon>
        <taxon>Embryophyta</taxon>
        <taxon>Tracheophyta</taxon>
        <taxon>Spermatophyta</taxon>
        <taxon>Magnoliopsida</taxon>
        <taxon>eudicotyledons</taxon>
        <taxon>Gunneridae</taxon>
        <taxon>Pentapetalae</taxon>
        <taxon>rosids</taxon>
        <taxon>fabids</taxon>
        <taxon>Fagales</taxon>
        <taxon>Fagaceae</taxon>
        <taxon>Fagus</taxon>
    </lineage>
</organism>
<dbReference type="AlphaFoldDB" id="A0A2N9H6V3"/>
<feature type="region of interest" description="Disordered" evidence="1">
    <location>
        <begin position="531"/>
        <end position="556"/>
    </location>
</feature>
<dbReference type="EMBL" id="OIVN01003301">
    <property type="protein sequence ID" value="SPD10167.1"/>
    <property type="molecule type" value="Genomic_DNA"/>
</dbReference>
<evidence type="ECO:0008006" key="3">
    <source>
        <dbReference type="Google" id="ProtNLM"/>
    </source>
</evidence>
<sequence>MAFSKARNRSGTLAGEGDPPITGAPAVPRDRGDDSGDSSSGSGSPEPLEEVLGRPMVDPWYRSREWFPSVPANPQPPPVDWEWLVVREDAMADTNLGSCFPRDPRPANTKKEDFGSVPLIFDFQCSKAISWETWILRHCGSWCKDGVRLHTLFSLLTDPAEVELSPEELRIEAALANYIGRKNISLGNSSCEVYTLDGSLAYIPLGTCLGLYYKWIGSPYEATYKFATMPEESKVCWRPYRVTHRGFVYGSVMSGFRDVEAQDYTLIAEDTRVRRQFGFDQEVPAVMGVAAGEIPTINPFLKAKAFAYWSSVAPRVMILSGDRVGIYTTGISNYWRELMDCHGRAQKQWERRYLPFCCRHAFLPYLILYGEEGLFLLVPPLPKKGKSGRSKKREAPSKESPAKVSKKKKIVTAKAGGSRGVVIQEVVVQDPLPVEESAAQGVSAPMRSTLPELLQKKLKMKMLRLMQQETASDEEIVVAEVASDDEAIAIEASFWKKRVLWQRLLSDEHIAVGAVISAVMTAEAESIAITSSGGTVQNNPSKSDSHSDPSLFDSSPSTRHYVRRAWRGSIVSTDSKRTISATLVVPTPFSPPRESGGAASTPVVIATVVSAAIIVQEDETVPTATEETSSSEEVPVHISDILESNVVEDTQVDENLVVGTDFGTGVTQTGCAEAATSENPILADILPGSDISIVEGTFAQDPVDDISMEDMANAYDSYDVVLVGTGDHVAGTQATDLEVTAPAATHMSPTKTAAESSNEAVAEEGGWHQIAAVESATMGQPGLLSTTRSTTLGSSIFDDAKVEFHGFRVPRGGVQFLKALWKKYGSCSVYLKLGVYMGSSMLTLLCCVLAHMEHTKLKDASEVHILEWKAVVQEITREGFKFNFILDYLRRLAHDMFSKRILAELRAVEARAAALRDALNIIAPDPWDLASTRGVSIEPHVGSTLYGLLA</sequence>
<evidence type="ECO:0000256" key="1">
    <source>
        <dbReference type="SAM" id="MobiDB-lite"/>
    </source>
</evidence>
<feature type="compositionally biased region" description="Polar residues" evidence="1">
    <location>
        <begin position="531"/>
        <end position="542"/>
    </location>
</feature>
<accession>A0A2N9H6V3</accession>
<evidence type="ECO:0000313" key="2">
    <source>
        <dbReference type="EMBL" id="SPD10167.1"/>
    </source>
</evidence>
<name>A0A2N9H6V3_FAGSY</name>
<gene>
    <name evidence="2" type="ORF">FSB_LOCUS38049</name>
</gene>
<feature type="region of interest" description="Disordered" evidence="1">
    <location>
        <begin position="1"/>
        <end position="52"/>
    </location>
</feature>
<feature type="region of interest" description="Disordered" evidence="1">
    <location>
        <begin position="384"/>
        <end position="409"/>
    </location>
</feature>
<protein>
    <recommendedName>
        <fullName evidence="3">Aminotransferase-like plant mobile domain-containing protein</fullName>
    </recommendedName>
</protein>